<dbReference type="PROSITE" id="PS51194">
    <property type="entry name" value="HELICASE_CTER"/>
    <property type="match status" value="1"/>
</dbReference>
<feature type="domain" description="Helicase ATP-binding" evidence="6">
    <location>
        <begin position="20"/>
        <end position="195"/>
    </location>
</feature>
<evidence type="ECO:0000256" key="5">
    <source>
        <dbReference type="SAM" id="MobiDB-lite"/>
    </source>
</evidence>
<dbReference type="PANTHER" id="PTHR47959">
    <property type="entry name" value="ATP-DEPENDENT RNA HELICASE RHLE-RELATED"/>
    <property type="match status" value="1"/>
</dbReference>
<keyword evidence="2 8" id="KW-0378">Hydrolase</keyword>
<dbReference type="InterPro" id="IPR044742">
    <property type="entry name" value="DEAD/DEAH_RhlB"/>
</dbReference>
<dbReference type="EC" id="3.6.4.13" evidence="8"/>
<dbReference type="GO" id="GO:0016787">
    <property type="term" value="F:hydrolase activity"/>
    <property type="evidence" value="ECO:0007669"/>
    <property type="project" value="UniProtKB-KW"/>
</dbReference>
<dbReference type="SUPFAM" id="SSF52540">
    <property type="entry name" value="P-loop containing nucleoside triphosphate hydrolases"/>
    <property type="match status" value="1"/>
</dbReference>
<dbReference type="PROSITE" id="PS51192">
    <property type="entry name" value="HELICASE_ATP_BIND_1"/>
    <property type="match status" value="1"/>
</dbReference>
<dbReference type="GO" id="GO:0005829">
    <property type="term" value="C:cytosol"/>
    <property type="evidence" value="ECO:0007669"/>
    <property type="project" value="TreeGrafter"/>
</dbReference>
<reference evidence="8" key="1">
    <citation type="submission" date="2019-08" db="EMBL/GenBank/DDBJ databases">
        <authorList>
            <person name="Kucharzyk K."/>
            <person name="Murdoch R.W."/>
            <person name="Higgins S."/>
            <person name="Loffler F."/>
        </authorList>
    </citation>
    <scope>NUCLEOTIDE SEQUENCE</scope>
</reference>
<comment type="caution">
    <text evidence="8">The sequence shown here is derived from an EMBL/GenBank/DDBJ whole genome shotgun (WGS) entry which is preliminary data.</text>
</comment>
<dbReference type="Gene3D" id="3.40.50.300">
    <property type="entry name" value="P-loop containing nucleotide triphosphate hydrolases"/>
    <property type="match status" value="2"/>
</dbReference>
<feature type="domain" description="Helicase C-terminal" evidence="7">
    <location>
        <begin position="221"/>
        <end position="365"/>
    </location>
</feature>
<name>A0A644ZQJ7_9ZZZZ</name>
<keyword evidence="4" id="KW-0067">ATP-binding</keyword>
<dbReference type="GO" id="GO:0003724">
    <property type="term" value="F:RNA helicase activity"/>
    <property type="evidence" value="ECO:0007669"/>
    <property type="project" value="UniProtKB-EC"/>
</dbReference>
<dbReference type="InterPro" id="IPR014001">
    <property type="entry name" value="Helicase_ATP-bd"/>
</dbReference>
<dbReference type="CDD" id="cd00268">
    <property type="entry name" value="DEADc"/>
    <property type="match status" value="1"/>
</dbReference>
<dbReference type="EMBL" id="VSSQ01010000">
    <property type="protein sequence ID" value="MPM43165.1"/>
    <property type="molecule type" value="Genomic_DNA"/>
</dbReference>
<accession>A0A644ZQJ7</accession>
<dbReference type="InterPro" id="IPR001650">
    <property type="entry name" value="Helicase_C-like"/>
</dbReference>
<dbReference type="InterPro" id="IPR000629">
    <property type="entry name" value="RNA-helicase_DEAD-box_CS"/>
</dbReference>
<proteinExistence type="predicted"/>
<dbReference type="SMART" id="SM00490">
    <property type="entry name" value="HELICc"/>
    <property type="match status" value="1"/>
</dbReference>
<protein>
    <submittedName>
        <fullName evidence="8">ATP-dependent RNA helicase RhlE</fullName>
        <ecNumber evidence="8">3.6.4.13</ecNumber>
    </submittedName>
</protein>
<feature type="region of interest" description="Disordered" evidence="5">
    <location>
        <begin position="374"/>
        <end position="394"/>
    </location>
</feature>
<evidence type="ECO:0000256" key="3">
    <source>
        <dbReference type="ARBA" id="ARBA00022806"/>
    </source>
</evidence>
<dbReference type="PROSITE" id="PS00039">
    <property type="entry name" value="DEAD_ATP_HELICASE"/>
    <property type="match status" value="1"/>
</dbReference>
<dbReference type="GO" id="GO:0005524">
    <property type="term" value="F:ATP binding"/>
    <property type="evidence" value="ECO:0007669"/>
    <property type="project" value="UniProtKB-KW"/>
</dbReference>
<gene>
    <name evidence="8" type="primary">rhlE_22</name>
    <name evidence="8" type="ORF">SDC9_89838</name>
</gene>
<dbReference type="CDD" id="cd18787">
    <property type="entry name" value="SF2_C_DEAD"/>
    <property type="match status" value="1"/>
</dbReference>
<dbReference type="InterPro" id="IPR027417">
    <property type="entry name" value="P-loop_NTPase"/>
</dbReference>
<dbReference type="PANTHER" id="PTHR47959:SF13">
    <property type="entry name" value="ATP-DEPENDENT RNA HELICASE RHLE"/>
    <property type="match status" value="1"/>
</dbReference>
<sequence>MEGIDANGYEAATPIQEQAIPAILSGRDLIACAQTGTGKTAAFLLPLTNNIITSEQNNSIKCMVIEPTRELAIQVDQQMQGFSYFTSVSSIAVYGGTTGEAFATERKAFEEGVDMIICTPGRMLAHLKMGYVNLSQLKYLVLDEADRLLDMGFLDDIQKMMQYMPKRCQKLLFSATMPDAIRQLAVRTLHNPVEINIAVSRAADKVKQGAFVVYDQQKASLIADFLKERHLRSILIFCGTKEKTKSLTRELKKMKLSVDEMHSDIDQQARENVMNRFKARQLNILVATDILSRGIDIEDIDLVINYDVPHDAEDYIHRVGRTARAESEGEAITLVGEKEQRKFAAIEDFLGHPVEKLSVPVSLGDCPVYNPVKKKKSGGKYRKGSGNRNFRKSK</sequence>
<keyword evidence="1" id="KW-0547">Nucleotide-binding</keyword>
<evidence type="ECO:0000256" key="2">
    <source>
        <dbReference type="ARBA" id="ARBA00022801"/>
    </source>
</evidence>
<evidence type="ECO:0000259" key="7">
    <source>
        <dbReference type="PROSITE" id="PS51194"/>
    </source>
</evidence>
<dbReference type="GO" id="GO:0003676">
    <property type="term" value="F:nucleic acid binding"/>
    <property type="evidence" value="ECO:0007669"/>
    <property type="project" value="InterPro"/>
</dbReference>
<dbReference type="AlphaFoldDB" id="A0A644ZQJ7"/>
<dbReference type="InterPro" id="IPR050079">
    <property type="entry name" value="DEAD_box_RNA_helicase"/>
</dbReference>
<dbReference type="Pfam" id="PF00270">
    <property type="entry name" value="DEAD"/>
    <property type="match status" value="1"/>
</dbReference>
<evidence type="ECO:0000256" key="1">
    <source>
        <dbReference type="ARBA" id="ARBA00022741"/>
    </source>
</evidence>
<evidence type="ECO:0000256" key="4">
    <source>
        <dbReference type="ARBA" id="ARBA00022840"/>
    </source>
</evidence>
<organism evidence="8">
    <name type="scientific">bioreactor metagenome</name>
    <dbReference type="NCBI Taxonomy" id="1076179"/>
    <lineage>
        <taxon>unclassified sequences</taxon>
        <taxon>metagenomes</taxon>
        <taxon>ecological metagenomes</taxon>
    </lineage>
</organism>
<evidence type="ECO:0000313" key="8">
    <source>
        <dbReference type="EMBL" id="MPM43165.1"/>
    </source>
</evidence>
<dbReference type="SMART" id="SM00487">
    <property type="entry name" value="DEXDc"/>
    <property type="match status" value="1"/>
</dbReference>
<dbReference type="InterPro" id="IPR011545">
    <property type="entry name" value="DEAD/DEAH_box_helicase_dom"/>
</dbReference>
<keyword evidence="3 8" id="KW-0347">Helicase</keyword>
<dbReference type="Pfam" id="PF00271">
    <property type="entry name" value="Helicase_C"/>
    <property type="match status" value="1"/>
</dbReference>
<evidence type="ECO:0000259" key="6">
    <source>
        <dbReference type="PROSITE" id="PS51192"/>
    </source>
</evidence>